<sequence>MSSCTDRHRPRSYSVFPESSPTPRRQTDEVKGRLSVKRSRPSSIRGPSYKDLAHDQPAEKWDVDLWRKGKRQRDSNAGESSDEGGSSSRLTAIGAAFPTRNAPASPSSASGLPCTSAAFQFFPQKQKLRRRASGPRPGRSLRGISPREGDRISSDEARRMRASALGELRRSVEENGEGLVRRIRDWEQSRSTTPRSPVAPTALETPRREWRRPTFCFGVPEAQTAVAEESEDEDDDDLFIVGGTSSGIARTPAHKKRAVSLSMMNDNIPVASSPFADLGDGDRTASLIDCSSGPSAYSSDDEGHADMDTDLSSSGIFSTPALSLTYSVSTNSSLVSLALPTQDEGVMSPTFPSSTAVVRGNARSTPPPPTASRSEKAIAALTLAIASGAAGLSDYEALRMAEELITLDESHAGELWD</sequence>
<evidence type="ECO:0000256" key="1">
    <source>
        <dbReference type="SAM" id="MobiDB-lite"/>
    </source>
</evidence>
<feature type="compositionally biased region" description="Low complexity" evidence="1">
    <location>
        <begin position="134"/>
        <end position="144"/>
    </location>
</feature>
<dbReference type="OrthoDB" id="2688840at2759"/>
<protein>
    <submittedName>
        <fullName evidence="2">Uncharacterized protein</fullName>
    </submittedName>
</protein>
<organism evidence="2 3">
    <name type="scientific">Ganoderma sinense ZZ0214-1</name>
    <dbReference type="NCBI Taxonomy" id="1077348"/>
    <lineage>
        <taxon>Eukaryota</taxon>
        <taxon>Fungi</taxon>
        <taxon>Dikarya</taxon>
        <taxon>Basidiomycota</taxon>
        <taxon>Agaricomycotina</taxon>
        <taxon>Agaricomycetes</taxon>
        <taxon>Polyporales</taxon>
        <taxon>Polyporaceae</taxon>
        <taxon>Ganoderma</taxon>
    </lineage>
</organism>
<accession>A0A2G8SEB0</accession>
<name>A0A2G8SEB0_9APHY</name>
<proteinExistence type="predicted"/>
<gene>
    <name evidence="2" type="ORF">GSI_06811</name>
</gene>
<dbReference type="AlphaFoldDB" id="A0A2G8SEB0"/>
<keyword evidence="3" id="KW-1185">Reference proteome</keyword>
<dbReference type="Proteomes" id="UP000230002">
    <property type="component" value="Unassembled WGS sequence"/>
</dbReference>
<feature type="region of interest" description="Disordered" evidence="1">
    <location>
        <begin position="1"/>
        <end position="159"/>
    </location>
</feature>
<reference evidence="2 3" key="1">
    <citation type="journal article" date="2015" name="Sci. Rep.">
        <title>Chromosome-level genome map provides insights into diverse defense mechanisms in the medicinal fungus Ganoderma sinense.</title>
        <authorList>
            <person name="Zhu Y."/>
            <person name="Xu J."/>
            <person name="Sun C."/>
            <person name="Zhou S."/>
            <person name="Xu H."/>
            <person name="Nelson D.R."/>
            <person name="Qian J."/>
            <person name="Song J."/>
            <person name="Luo H."/>
            <person name="Xiang L."/>
            <person name="Li Y."/>
            <person name="Xu Z."/>
            <person name="Ji A."/>
            <person name="Wang L."/>
            <person name="Lu S."/>
            <person name="Hayward A."/>
            <person name="Sun W."/>
            <person name="Li X."/>
            <person name="Schwartz D.C."/>
            <person name="Wang Y."/>
            <person name="Chen S."/>
        </authorList>
    </citation>
    <scope>NUCLEOTIDE SEQUENCE [LARGE SCALE GENOMIC DNA]</scope>
    <source>
        <strain evidence="2 3">ZZ0214-1</strain>
    </source>
</reference>
<feature type="compositionally biased region" description="Basic and acidic residues" evidence="1">
    <location>
        <begin position="51"/>
        <end position="76"/>
    </location>
</feature>
<evidence type="ECO:0000313" key="2">
    <source>
        <dbReference type="EMBL" id="PIL32105.1"/>
    </source>
</evidence>
<evidence type="ECO:0000313" key="3">
    <source>
        <dbReference type="Proteomes" id="UP000230002"/>
    </source>
</evidence>
<feature type="compositionally biased region" description="Basic and acidic residues" evidence="1">
    <location>
        <begin position="145"/>
        <end position="159"/>
    </location>
</feature>
<comment type="caution">
    <text evidence="2">The sequence shown here is derived from an EMBL/GenBank/DDBJ whole genome shotgun (WGS) entry which is preliminary data.</text>
</comment>
<feature type="region of interest" description="Disordered" evidence="1">
    <location>
        <begin position="351"/>
        <end position="374"/>
    </location>
</feature>
<dbReference type="EMBL" id="AYKW01000012">
    <property type="protein sequence ID" value="PIL32105.1"/>
    <property type="molecule type" value="Genomic_DNA"/>
</dbReference>